<feature type="domain" description="DC1" evidence="2">
    <location>
        <begin position="61"/>
        <end position="109"/>
    </location>
</feature>
<dbReference type="Proteomes" id="UP001318860">
    <property type="component" value="Unassembled WGS sequence"/>
</dbReference>
<dbReference type="PANTHER" id="PTHR46288:SF68">
    <property type="entry name" value="DC1 DOMAIN-CONTAINING PROTEIN"/>
    <property type="match status" value="1"/>
</dbReference>
<feature type="domain" description="DC1" evidence="2">
    <location>
        <begin position="283"/>
        <end position="330"/>
    </location>
</feature>
<sequence>MEYKHFSHQHNLTLHKVQPGQQFQCHGCNLPCSNNSIFACWNCNFFLHEHCGNANRYVKHPSHSLHPLVLLPIPTYCSGSFLCNGCNAPGTTFSYSCTLCEIDLHVPCAYLPPKVSHNSHQHEIYLSFSQSDKNGSPANCKICTKELSAKQWSYFCNKPECDFRVHTFCATSEVKPGLYQDDGPDNDQIQIPTQAPAGTPEDVLAEMFQLQMQLQMAQQLNQIFNSAKYHHHTLTLHKLQPGQQFQCHGCQLPCCNDSIFACWNCKFYLHQHCGNANRYVKHPSHSSHPLVLVPSPTYCSGSFLCNACGKPGNTFSYCCPLCEIDLHVNCTFLPLRVNQNSHQHELSLSFTAPDRANSPDYCKLCRKELNSRNWFYFCDRTECDFRAHTFCATGEVKPGLYQDDQPEDRIGNLTTDQNTNVYQIHRTEPTPEEIVLEIGRLRMEYEMAQALGNIIAYYPR</sequence>
<dbReference type="InterPro" id="IPR004146">
    <property type="entry name" value="DC1"/>
</dbReference>
<keyword evidence="4" id="KW-1185">Reference proteome</keyword>
<reference evidence="3 4" key="1">
    <citation type="journal article" date="2021" name="Comput. Struct. Biotechnol. J.">
        <title>De novo genome assembly of the potent medicinal plant Rehmannia glutinosa using nanopore technology.</title>
        <authorList>
            <person name="Ma L."/>
            <person name="Dong C."/>
            <person name="Song C."/>
            <person name="Wang X."/>
            <person name="Zheng X."/>
            <person name="Niu Y."/>
            <person name="Chen S."/>
            <person name="Feng W."/>
        </authorList>
    </citation>
    <scope>NUCLEOTIDE SEQUENCE [LARGE SCALE GENOMIC DNA]</scope>
    <source>
        <strain evidence="3">DH-2019</strain>
    </source>
</reference>
<dbReference type="Pfam" id="PF03107">
    <property type="entry name" value="C1_2"/>
    <property type="match status" value="5"/>
</dbReference>
<protein>
    <recommendedName>
        <fullName evidence="2">DC1 domain-containing protein</fullName>
    </recommendedName>
</protein>
<feature type="domain" description="DC1" evidence="2">
    <location>
        <begin position="118"/>
        <end position="170"/>
    </location>
</feature>
<accession>A0ABR0WPV8</accession>
<dbReference type="PANTHER" id="PTHR46288">
    <property type="entry name" value="PHORBOL-ESTER/DAG-TYPE DOMAIN-CONTAINING PROTEIN"/>
    <property type="match status" value="1"/>
</dbReference>
<feature type="domain" description="DC1" evidence="2">
    <location>
        <begin position="340"/>
        <end position="392"/>
    </location>
</feature>
<evidence type="ECO:0000259" key="2">
    <source>
        <dbReference type="Pfam" id="PF03107"/>
    </source>
</evidence>
<evidence type="ECO:0000256" key="1">
    <source>
        <dbReference type="ARBA" id="ARBA00022737"/>
    </source>
</evidence>
<gene>
    <name evidence="3" type="ORF">DH2020_016750</name>
</gene>
<evidence type="ECO:0000313" key="3">
    <source>
        <dbReference type="EMBL" id="KAK6149225.1"/>
    </source>
</evidence>
<dbReference type="SUPFAM" id="SSF57889">
    <property type="entry name" value="Cysteine-rich domain"/>
    <property type="match status" value="3"/>
</dbReference>
<organism evidence="3 4">
    <name type="scientific">Rehmannia glutinosa</name>
    <name type="common">Chinese foxglove</name>
    <dbReference type="NCBI Taxonomy" id="99300"/>
    <lineage>
        <taxon>Eukaryota</taxon>
        <taxon>Viridiplantae</taxon>
        <taxon>Streptophyta</taxon>
        <taxon>Embryophyta</taxon>
        <taxon>Tracheophyta</taxon>
        <taxon>Spermatophyta</taxon>
        <taxon>Magnoliopsida</taxon>
        <taxon>eudicotyledons</taxon>
        <taxon>Gunneridae</taxon>
        <taxon>Pentapetalae</taxon>
        <taxon>asterids</taxon>
        <taxon>lamiids</taxon>
        <taxon>Lamiales</taxon>
        <taxon>Orobanchaceae</taxon>
        <taxon>Rehmannieae</taxon>
        <taxon>Rehmannia</taxon>
    </lineage>
</organism>
<dbReference type="InterPro" id="IPR046349">
    <property type="entry name" value="C1-like_sf"/>
</dbReference>
<feature type="domain" description="DC1" evidence="2">
    <location>
        <begin position="6"/>
        <end position="51"/>
    </location>
</feature>
<comment type="caution">
    <text evidence="3">The sequence shown here is derived from an EMBL/GenBank/DDBJ whole genome shotgun (WGS) entry which is preliminary data.</text>
</comment>
<dbReference type="EMBL" id="JABTTQ020000009">
    <property type="protein sequence ID" value="KAK6149225.1"/>
    <property type="molecule type" value="Genomic_DNA"/>
</dbReference>
<name>A0ABR0WPV8_REHGL</name>
<evidence type="ECO:0000313" key="4">
    <source>
        <dbReference type="Proteomes" id="UP001318860"/>
    </source>
</evidence>
<proteinExistence type="predicted"/>
<keyword evidence="1" id="KW-0677">Repeat</keyword>